<evidence type="ECO:0000256" key="7">
    <source>
        <dbReference type="ARBA" id="ARBA00023014"/>
    </source>
</evidence>
<feature type="domain" description="Rieske" evidence="12">
    <location>
        <begin position="267"/>
        <end position="363"/>
    </location>
</feature>
<evidence type="ECO:0000256" key="11">
    <source>
        <dbReference type="SAM" id="Phobius"/>
    </source>
</evidence>
<dbReference type="GO" id="GO:0016020">
    <property type="term" value="C:membrane"/>
    <property type="evidence" value="ECO:0007669"/>
    <property type="project" value="UniProtKB-SubCell"/>
</dbReference>
<dbReference type="Pfam" id="PF07681">
    <property type="entry name" value="DoxX"/>
    <property type="match status" value="1"/>
</dbReference>
<comment type="caution">
    <text evidence="13">The sequence shown here is derived from an EMBL/GenBank/DDBJ whole genome shotgun (WGS) entry which is preliminary data.</text>
</comment>
<keyword evidence="3" id="KW-0001">2Fe-2S</keyword>
<feature type="region of interest" description="Disordered" evidence="10">
    <location>
        <begin position="1"/>
        <end position="48"/>
    </location>
</feature>
<feature type="transmembrane region" description="Helical" evidence="11">
    <location>
        <begin position="176"/>
        <end position="197"/>
    </location>
</feature>
<evidence type="ECO:0000313" key="13">
    <source>
        <dbReference type="EMBL" id="TWF99537.1"/>
    </source>
</evidence>
<keyword evidence="6" id="KW-0408">Iron</keyword>
<feature type="transmembrane region" description="Helical" evidence="11">
    <location>
        <begin position="53"/>
        <end position="76"/>
    </location>
</feature>
<dbReference type="PROSITE" id="PS51296">
    <property type="entry name" value="RIESKE"/>
    <property type="match status" value="1"/>
</dbReference>
<reference evidence="13 14" key="1">
    <citation type="submission" date="2019-06" db="EMBL/GenBank/DDBJ databases">
        <title>Sequencing the genomes of 1000 actinobacteria strains.</title>
        <authorList>
            <person name="Klenk H.-P."/>
        </authorList>
    </citation>
    <scope>NUCLEOTIDE SEQUENCE [LARGE SCALE GENOMIC DNA]</scope>
    <source>
        <strain evidence="13 14">DSM 44826</strain>
    </source>
</reference>
<dbReference type="InterPro" id="IPR005805">
    <property type="entry name" value="Rieske_Fe-S_prot_C"/>
</dbReference>
<evidence type="ECO:0000256" key="5">
    <source>
        <dbReference type="ARBA" id="ARBA00022989"/>
    </source>
</evidence>
<evidence type="ECO:0000256" key="1">
    <source>
        <dbReference type="ARBA" id="ARBA00004141"/>
    </source>
</evidence>
<dbReference type="InterPro" id="IPR036922">
    <property type="entry name" value="Rieske_2Fe-2S_sf"/>
</dbReference>
<dbReference type="CDD" id="cd03467">
    <property type="entry name" value="Rieske"/>
    <property type="match status" value="1"/>
</dbReference>
<dbReference type="GO" id="GO:0046872">
    <property type="term" value="F:metal ion binding"/>
    <property type="evidence" value="ECO:0007669"/>
    <property type="project" value="UniProtKB-KW"/>
</dbReference>
<name>A0A561UJK4_9ACTN</name>
<keyword evidence="7" id="KW-0411">Iron-sulfur</keyword>
<evidence type="ECO:0000256" key="8">
    <source>
        <dbReference type="ARBA" id="ARBA00023136"/>
    </source>
</evidence>
<evidence type="ECO:0000256" key="10">
    <source>
        <dbReference type="SAM" id="MobiDB-lite"/>
    </source>
</evidence>
<keyword evidence="2 11" id="KW-0812">Transmembrane</keyword>
<keyword evidence="9" id="KW-1015">Disulfide bond</keyword>
<dbReference type="SUPFAM" id="SSF50022">
    <property type="entry name" value="ISP domain"/>
    <property type="match status" value="1"/>
</dbReference>
<protein>
    <submittedName>
        <fullName evidence="13">Thiosulfate dehydrogenase [quinone] large subunit</fullName>
    </submittedName>
</protein>
<feature type="transmembrane region" description="Helical" evidence="11">
    <location>
        <begin position="145"/>
        <end position="164"/>
    </location>
</feature>
<dbReference type="AlphaFoldDB" id="A0A561UJK4"/>
<feature type="transmembrane region" description="Helical" evidence="11">
    <location>
        <begin position="120"/>
        <end position="138"/>
    </location>
</feature>
<dbReference type="PANTHER" id="PTHR39157:SF1">
    <property type="entry name" value="DOXX FAMILY PROTEIN"/>
    <property type="match status" value="1"/>
</dbReference>
<dbReference type="GO" id="GO:0004497">
    <property type="term" value="F:monooxygenase activity"/>
    <property type="evidence" value="ECO:0007669"/>
    <property type="project" value="UniProtKB-ARBA"/>
</dbReference>
<keyword evidence="5 11" id="KW-1133">Transmembrane helix</keyword>
<dbReference type="Gene3D" id="2.102.10.10">
    <property type="entry name" value="Rieske [2Fe-2S] iron-sulphur domain"/>
    <property type="match status" value="1"/>
</dbReference>
<keyword evidence="14" id="KW-1185">Reference proteome</keyword>
<evidence type="ECO:0000256" key="2">
    <source>
        <dbReference type="ARBA" id="ARBA00022692"/>
    </source>
</evidence>
<dbReference type="InterPro" id="IPR017941">
    <property type="entry name" value="Rieske_2Fe-2S"/>
</dbReference>
<evidence type="ECO:0000313" key="14">
    <source>
        <dbReference type="Proteomes" id="UP000317940"/>
    </source>
</evidence>
<dbReference type="EMBL" id="VIWT01000001">
    <property type="protein sequence ID" value="TWF99537.1"/>
    <property type="molecule type" value="Genomic_DNA"/>
</dbReference>
<evidence type="ECO:0000256" key="3">
    <source>
        <dbReference type="ARBA" id="ARBA00022714"/>
    </source>
</evidence>
<accession>A0A561UJK4</accession>
<dbReference type="InterPro" id="IPR032808">
    <property type="entry name" value="DoxX"/>
</dbReference>
<dbReference type="PRINTS" id="PR00162">
    <property type="entry name" value="RIESKE"/>
</dbReference>
<dbReference type="GO" id="GO:0016705">
    <property type="term" value="F:oxidoreductase activity, acting on paired donors, with incorporation or reduction of molecular oxygen"/>
    <property type="evidence" value="ECO:0007669"/>
    <property type="project" value="UniProtKB-ARBA"/>
</dbReference>
<evidence type="ECO:0000256" key="4">
    <source>
        <dbReference type="ARBA" id="ARBA00022723"/>
    </source>
</evidence>
<dbReference type="Proteomes" id="UP000317940">
    <property type="component" value="Unassembled WGS sequence"/>
</dbReference>
<evidence type="ECO:0000259" key="12">
    <source>
        <dbReference type="PROSITE" id="PS51296"/>
    </source>
</evidence>
<keyword evidence="8 11" id="KW-0472">Membrane</keyword>
<organism evidence="13 14">
    <name type="scientific">Kitasatospora viridis</name>
    <dbReference type="NCBI Taxonomy" id="281105"/>
    <lineage>
        <taxon>Bacteria</taxon>
        <taxon>Bacillati</taxon>
        <taxon>Actinomycetota</taxon>
        <taxon>Actinomycetes</taxon>
        <taxon>Kitasatosporales</taxon>
        <taxon>Streptomycetaceae</taxon>
        <taxon>Kitasatospora</taxon>
    </lineage>
</organism>
<dbReference type="Pfam" id="PF00355">
    <property type="entry name" value="Rieske"/>
    <property type="match status" value="1"/>
</dbReference>
<feature type="compositionally biased region" description="Basic and acidic residues" evidence="10">
    <location>
        <begin position="9"/>
        <end position="28"/>
    </location>
</feature>
<feature type="transmembrane region" description="Helical" evidence="11">
    <location>
        <begin position="218"/>
        <end position="243"/>
    </location>
</feature>
<sequence>MRIGPVGKRRGDGKREGDAMMEGTRDSVESEGSGSEQPPAPPGRRERAARRRALASGYALLPLRLFLGVTFSYAGLDKLADRHYLAGRGDLQSFYAQTLAAKAHSPVGALLQPALHAPTFFALLIAFGELAVGLGTLFGLWGRVAALGGAALSLTLFLTVSYNVSPYYLGNDLPYLMAWTALLLAGTPYLSVDGYLARRAERDRTRGMTEDAVRRRTFVDGSIAAVALGGGGLLLGSLTATFLRRKPKPAVAGTPKAGAPTASGGGAVSVAVGQVPVGGSATVTDPATGDAVYLVQPSAGQYCGLSSICTHSGCTVNPPQGGQLLCPCHGSRFDAATGAVLAGPAVTPLPKYTVTRNGDRLDLGPQQS</sequence>
<comment type="subcellular location">
    <subcellularLocation>
        <location evidence="1">Membrane</location>
        <topology evidence="1">Multi-pass membrane protein</topology>
    </subcellularLocation>
</comment>
<proteinExistence type="predicted"/>
<keyword evidence="4" id="KW-0479">Metal-binding</keyword>
<evidence type="ECO:0000256" key="6">
    <source>
        <dbReference type="ARBA" id="ARBA00023004"/>
    </source>
</evidence>
<evidence type="ECO:0000256" key="9">
    <source>
        <dbReference type="ARBA" id="ARBA00023157"/>
    </source>
</evidence>
<dbReference type="GO" id="GO:0051537">
    <property type="term" value="F:2 iron, 2 sulfur cluster binding"/>
    <property type="evidence" value="ECO:0007669"/>
    <property type="project" value="UniProtKB-KW"/>
</dbReference>
<gene>
    <name evidence="13" type="ORF">FHX73_113384</name>
</gene>
<dbReference type="PANTHER" id="PTHR39157">
    <property type="entry name" value="INTEGRAL MEMBRANE PROTEIN-RELATED"/>
    <property type="match status" value="1"/>
</dbReference>